<organism evidence="1">
    <name type="scientific">Listeria phage LP-083-1</name>
    <dbReference type="NCBI Taxonomy" id="1458854"/>
    <lineage>
        <taxon>Viruses</taxon>
        <taxon>Duplodnaviria</taxon>
        <taxon>Heunggongvirae</taxon>
        <taxon>Uroviricota</taxon>
        <taxon>Caudoviricetes</taxon>
    </lineage>
</organism>
<reference evidence="1" key="1">
    <citation type="journal article" date="2014" name="Appl. Environ. Microbiol.">
        <title>Comparative genomic and morphological analysis of Listeria phages isolated from farm environments.</title>
        <authorList>
            <person name="Denes T."/>
            <person name="Vongkamjan K."/>
            <person name="Ackermann H.W."/>
            <person name="Moreno Switt A.I."/>
            <person name="Wiedmann M."/>
            <person name="den Bakker H.C."/>
        </authorList>
    </citation>
    <scope>NUCLEOTIDE SEQUENCE</scope>
</reference>
<gene>
    <name evidence="1" type="ORF">LP083-1_040</name>
</gene>
<evidence type="ECO:0000313" key="1">
    <source>
        <dbReference type="EMBL" id="AHL19005.1"/>
    </source>
</evidence>
<name>A0A059T880_9CAUD</name>
<sequence>MNKMTVEKVEFGVMDTELMQEKSAEDLLLILKNINEARKAITETQHRVLTELENRGLKPISEVLCR</sequence>
<protein>
    <submittedName>
        <fullName evidence="1">Uncharacterized protein</fullName>
    </submittedName>
</protein>
<dbReference type="EMBL" id="KJ094028">
    <property type="protein sequence ID" value="AHL19005.1"/>
    <property type="molecule type" value="Genomic_DNA"/>
</dbReference>
<proteinExistence type="predicted"/>
<accession>A0A059T880</accession>